<dbReference type="AlphaFoldDB" id="A0A4Z2FKN4"/>
<keyword evidence="2" id="KW-1185">Reference proteome</keyword>
<proteinExistence type="predicted"/>
<comment type="caution">
    <text evidence="1">The sequence shown here is derived from an EMBL/GenBank/DDBJ whole genome shotgun (WGS) entry which is preliminary data.</text>
</comment>
<organism evidence="1 2">
    <name type="scientific">Liparis tanakae</name>
    <name type="common">Tanaka's snailfish</name>
    <dbReference type="NCBI Taxonomy" id="230148"/>
    <lineage>
        <taxon>Eukaryota</taxon>
        <taxon>Metazoa</taxon>
        <taxon>Chordata</taxon>
        <taxon>Craniata</taxon>
        <taxon>Vertebrata</taxon>
        <taxon>Euteleostomi</taxon>
        <taxon>Actinopterygii</taxon>
        <taxon>Neopterygii</taxon>
        <taxon>Teleostei</taxon>
        <taxon>Neoteleostei</taxon>
        <taxon>Acanthomorphata</taxon>
        <taxon>Eupercaria</taxon>
        <taxon>Perciformes</taxon>
        <taxon>Cottioidei</taxon>
        <taxon>Cottales</taxon>
        <taxon>Liparidae</taxon>
        <taxon>Liparis</taxon>
    </lineage>
</organism>
<sequence length="98" mass="10954">MLRYSTCLTIITVKHRNSCSSGNVMYLHCVQQSGVQHVGGRLEVASVGRQSSDMMTWLVMALNCATVARMVGDMFSFLLLCDHTQPKHWYGTTLTNRA</sequence>
<protein>
    <submittedName>
        <fullName evidence="1">Uncharacterized protein</fullName>
    </submittedName>
</protein>
<evidence type="ECO:0000313" key="2">
    <source>
        <dbReference type="Proteomes" id="UP000314294"/>
    </source>
</evidence>
<reference evidence="1 2" key="1">
    <citation type="submission" date="2019-03" db="EMBL/GenBank/DDBJ databases">
        <title>First draft genome of Liparis tanakae, snailfish: a comprehensive survey of snailfish specific genes.</title>
        <authorList>
            <person name="Kim W."/>
            <person name="Song I."/>
            <person name="Jeong J.-H."/>
            <person name="Kim D."/>
            <person name="Kim S."/>
            <person name="Ryu S."/>
            <person name="Song J.Y."/>
            <person name="Lee S.K."/>
        </authorList>
    </citation>
    <scope>NUCLEOTIDE SEQUENCE [LARGE SCALE GENOMIC DNA]</scope>
    <source>
        <tissue evidence="1">Muscle</tissue>
    </source>
</reference>
<evidence type="ECO:0000313" key="1">
    <source>
        <dbReference type="EMBL" id="TNN41314.1"/>
    </source>
</evidence>
<dbReference type="Proteomes" id="UP000314294">
    <property type="component" value="Unassembled WGS sequence"/>
</dbReference>
<accession>A0A4Z2FKN4</accession>
<dbReference type="EMBL" id="SRLO01001118">
    <property type="protein sequence ID" value="TNN41314.1"/>
    <property type="molecule type" value="Genomic_DNA"/>
</dbReference>
<gene>
    <name evidence="1" type="ORF">EYF80_048517</name>
</gene>
<name>A0A4Z2FKN4_9TELE</name>